<organism evidence="1 2">
    <name type="scientific">Trametes sanguinea</name>
    <dbReference type="NCBI Taxonomy" id="158606"/>
    <lineage>
        <taxon>Eukaryota</taxon>
        <taxon>Fungi</taxon>
        <taxon>Dikarya</taxon>
        <taxon>Basidiomycota</taxon>
        <taxon>Agaricomycotina</taxon>
        <taxon>Agaricomycetes</taxon>
        <taxon>Polyporales</taxon>
        <taxon>Polyporaceae</taxon>
        <taxon>Trametes</taxon>
    </lineage>
</organism>
<dbReference type="EMBL" id="JANSHE010006726">
    <property type="protein sequence ID" value="KAJ2966236.1"/>
    <property type="molecule type" value="Genomic_DNA"/>
</dbReference>
<gene>
    <name evidence="1" type="ORF">NUW54_g13868</name>
</gene>
<comment type="caution">
    <text evidence="1">The sequence shown here is derived from an EMBL/GenBank/DDBJ whole genome shotgun (WGS) entry which is preliminary data.</text>
</comment>
<protein>
    <submittedName>
        <fullName evidence="1">Uncharacterized protein</fullName>
    </submittedName>
</protein>
<sequence>MLSRRLLAAAISSAYILFLRSSSIARFSRSHGRALFLPLAPLLLVFPKAAHLLNPAKVAAPRSFLKIPLLPIDAGGFAAVLYWVSPVIHGSNVHAKSLRLLKQSSPGIAVSSFPMSRLRMTYASSFAHGCDSGLEWESVSRHRCMVLVMFGFCLEEGPSPGADHMEAPRSA</sequence>
<keyword evidence="2" id="KW-1185">Reference proteome</keyword>
<accession>A0ACC1MIZ1</accession>
<dbReference type="Proteomes" id="UP001144978">
    <property type="component" value="Unassembled WGS sequence"/>
</dbReference>
<evidence type="ECO:0000313" key="2">
    <source>
        <dbReference type="Proteomes" id="UP001144978"/>
    </source>
</evidence>
<proteinExistence type="predicted"/>
<reference evidence="1" key="1">
    <citation type="submission" date="2022-08" db="EMBL/GenBank/DDBJ databases">
        <title>Genome Sequence of Pycnoporus sanguineus.</title>
        <authorList>
            <person name="Buettner E."/>
        </authorList>
    </citation>
    <scope>NUCLEOTIDE SEQUENCE</scope>
    <source>
        <strain evidence="1">CG-C14</strain>
    </source>
</reference>
<name>A0ACC1MIZ1_9APHY</name>
<evidence type="ECO:0000313" key="1">
    <source>
        <dbReference type="EMBL" id="KAJ2966236.1"/>
    </source>
</evidence>